<dbReference type="RefSeq" id="WP_206708717.1">
    <property type="nucleotide sequence ID" value="NZ_CP059066.1"/>
</dbReference>
<reference evidence="2" key="1">
    <citation type="submission" date="2020-07" db="EMBL/GenBank/DDBJ databases">
        <title>Koleobacter methoxysyntrophicus gen. nov., sp. nov., a novel anaerobic bacterium isolated from deep subsurface oil field and proposal of Koleobacterales ord. nov. in the phylum Firmicutes.</title>
        <authorList>
            <person name="Sakamoto S."/>
            <person name="Tamaki H."/>
        </authorList>
    </citation>
    <scope>NUCLEOTIDE SEQUENCE</scope>
    <source>
        <strain evidence="2">NRmbB1</strain>
    </source>
</reference>
<feature type="domain" description="DUF1638" evidence="1">
    <location>
        <begin position="30"/>
        <end position="192"/>
    </location>
</feature>
<gene>
    <name evidence="2" type="ORF">H0A61_00833</name>
</gene>
<sequence length="231" mass="26487">MKNIIIACQTLNDELNLAINETHCKYPVIWVDSEYHVAPNHLRSKLQQEIDKLRNIDNILLAYGFCGNAVIGLTASTANLIFPKTDDCISMVLSKQGEGFQRMKATYFLTKGWIESSKSLIMEYLNALKRYGEKKTKRIYQLMLKHYNQLMIIDTGAYSVEDYLDEAGEIAKIADLDLIIEKGSIWWLKKLLTGPHDKDFCIIKKGQKVNITHLGYQYDEQTHQNSFGIVC</sequence>
<protein>
    <recommendedName>
        <fullName evidence="1">DUF1638 domain-containing protein</fullName>
    </recommendedName>
</protein>
<dbReference type="AlphaFoldDB" id="A0A8A0RMS4"/>
<evidence type="ECO:0000313" key="3">
    <source>
        <dbReference type="Proteomes" id="UP000662904"/>
    </source>
</evidence>
<dbReference type="Proteomes" id="UP000662904">
    <property type="component" value="Chromosome"/>
</dbReference>
<evidence type="ECO:0000259" key="1">
    <source>
        <dbReference type="Pfam" id="PF07796"/>
    </source>
</evidence>
<evidence type="ECO:0000313" key="2">
    <source>
        <dbReference type="EMBL" id="QSQ08506.1"/>
    </source>
</evidence>
<dbReference type="EMBL" id="CP059066">
    <property type="protein sequence ID" value="QSQ08506.1"/>
    <property type="molecule type" value="Genomic_DNA"/>
</dbReference>
<keyword evidence="3" id="KW-1185">Reference proteome</keyword>
<dbReference type="Pfam" id="PF07796">
    <property type="entry name" value="DUF1638"/>
    <property type="match status" value="1"/>
</dbReference>
<dbReference type="InterPro" id="IPR012437">
    <property type="entry name" value="DUF1638"/>
</dbReference>
<name>A0A8A0RMS4_9FIRM</name>
<accession>A0A8A0RMS4</accession>
<proteinExistence type="predicted"/>
<dbReference type="KEGG" id="kme:H0A61_00833"/>
<organism evidence="2 3">
    <name type="scientific">Koleobacter methoxysyntrophicus</name>
    <dbReference type="NCBI Taxonomy" id="2751313"/>
    <lineage>
        <taxon>Bacteria</taxon>
        <taxon>Bacillati</taxon>
        <taxon>Bacillota</taxon>
        <taxon>Clostridia</taxon>
        <taxon>Koleobacterales</taxon>
        <taxon>Koleobacteraceae</taxon>
        <taxon>Koleobacter</taxon>
    </lineage>
</organism>